<protein>
    <submittedName>
        <fullName evidence="9">MFS transporter</fullName>
    </submittedName>
</protein>
<feature type="transmembrane region" description="Helical" evidence="7">
    <location>
        <begin position="506"/>
        <end position="524"/>
    </location>
</feature>
<keyword evidence="4 7" id="KW-0812">Transmembrane</keyword>
<keyword evidence="6 7" id="KW-0472">Membrane</keyword>
<evidence type="ECO:0000313" key="9">
    <source>
        <dbReference type="EMBL" id="QSF44183.1"/>
    </source>
</evidence>
<dbReference type="EMBL" id="CP070969">
    <property type="protein sequence ID" value="QSF44183.1"/>
    <property type="molecule type" value="Genomic_DNA"/>
</dbReference>
<dbReference type="InterPro" id="IPR020846">
    <property type="entry name" value="MFS_dom"/>
</dbReference>
<reference evidence="9 10" key="1">
    <citation type="submission" date="2021-02" db="EMBL/GenBank/DDBJ databases">
        <title>Paenibacillus tianjinensis sp. nov.</title>
        <authorList>
            <person name="Liu H."/>
        </authorList>
    </citation>
    <scope>NUCLEOTIDE SEQUENCE [LARGE SCALE GENOMIC DNA]</scope>
    <source>
        <strain evidence="9 10">TB2019</strain>
    </source>
</reference>
<dbReference type="InterPro" id="IPR036259">
    <property type="entry name" value="MFS_trans_sf"/>
</dbReference>
<dbReference type="PROSITE" id="PS50850">
    <property type="entry name" value="MFS"/>
    <property type="match status" value="1"/>
</dbReference>
<feature type="transmembrane region" description="Helical" evidence="7">
    <location>
        <begin position="143"/>
        <end position="165"/>
    </location>
</feature>
<evidence type="ECO:0000256" key="6">
    <source>
        <dbReference type="ARBA" id="ARBA00023136"/>
    </source>
</evidence>
<organism evidence="9 10">
    <name type="scientific">Paenibacillus tianjinensis</name>
    <dbReference type="NCBI Taxonomy" id="2810347"/>
    <lineage>
        <taxon>Bacteria</taxon>
        <taxon>Bacillati</taxon>
        <taxon>Bacillota</taxon>
        <taxon>Bacilli</taxon>
        <taxon>Bacillales</taxon>
        <taxon>Paenibacillaceae</taxon>
        <taxon>Paenibacillus</taxon>
    </lineage>
</organism>
<feature type="transmembrane region" description="Helical" evidence="7">
    <location>
        <begin position="27"/>
        <end position="45"/>
    </location>
</feature>
<keyword evidence="10" id="KW-1185">Reference proteome</keyword>
<feature type="transmembrane region" description="Helical" evidence="7">
    <location>
        <begin position="281"/>
        <end position="303"/>
    </location>
</feature>
<feature type="transmembrane region" description="Helical" evidence="7">
    <location>
        <begin position="177"/>
        <end position="197"/>
    </location>
</feature>
<feature type="transmembrane region" description="Helical" evidence="7">
    <location>
        <begin position="310"/>
        <end position="326"/>
    </location>
</feature>
<dbReference type="CDD" id="cd17321">
    <property type="entry name" value="MFS_MMR_MDR_like"/>
    <property type="match status" value="1"/>
</dbReference>
<evidence type="ECO:0000256" key="4">
    <source>
        <dbReference type="ARBA" id="ARBA00022692"/>
    </source>
</evidence>
<feature type="transmembrane region" description="Helical" evidence="7">
    <location>
        <begin position="203"/>
        <end position="226"/>
    </location>
</feature>
<evidence type="ECO:0000256" key="7">
    <source>
        <dbReference type="SAM" id="Phobius"/>
    </source>
</evidence>
<comment type="subcellular location">
    <subcellularLocation>
        <location evidence="1">Cell membrane</location>
        <topology evidence="1">Multi-pass membrane protein</topology>
    </subcellularLocation>
</comment>
<dbReference type="InterPro" id="IPR004638">
    <property type="entry name" value="EmrB-like"/>
</dbReference>
<accession>A0ABX7L7M8</accession>
<dbReference type="InterPro" id="IPR005829">
    <property type="entry name" value="Sugar_transporter_CS"/>
</dbReference>
<dbReference type="Proteomes" id="UP000663452">
    <property type="component" value="Chromosome"/>
</dbReference>
<keyword evidence="3" id="KW-1003">Cell membrane</keyword>
<feature type="transmembrane region" description="Helical" evidence="7">
    <location>
        <begin position="338"/>
        <end position="361"/>
    </location>
</feature>
<evidence type="ECO:0000256" key="3">
    <source>
        <dbReference type="ARBA" id="ARBA00022475"/>
    </source>
</evidence>
<dbReference type="PANTHER" id="PTHR42718">
    <property type="entry name" value="MAJOR FACILITATOR SUPERFAMILY MULTIDRUG TRANSPORTER MFSC"/>
    <property type="match status" value="1"/>
</dbReference>
<proteinExistence type="predicted"/>
<dbReference type="Pfam" id="PF07690">
    <property type="entry name" value="MFS_1"/>
    <property type="match status" value="1"/>
</dbReference>
<feature type="transmembrane region" description="Helical" evidence="7">
    <location>
        <begin position="116"/>
        <end position="137"/>
    </location>
</feature>
<keyword evidence="5 7" id="KW-1133">Transmembrane helix</keyword>
<dbReference type="NCBIfam" id="TIGR00711">
    <property type="entry name" value="efflux_EmrB"/>
    <property type="match status" value="1"/>
</dbReference>
<name>A0ABX7L7M8_9BACL</name>
<sequence length="543" mass="58478">MALLDTTIINITLPEMMSYYNTTLKNITWVINGYNLAFAVFIITASRLADQFGRKKIFGIGILFFTLMSFLCAISPSSEMLILFRVLQGLFGGIILPVSIPLALDLAPEDKQGKVLGIWSVVSGLAAASGPTLGGFLADQFNWQSIFLINVPIGIVALFLVIFCIKESYDPTAGKQLDIPGMLTLSVSLFSVTYALIQANDEGWTSPLILCLFLAFLIFMALFVWVELTSKKPMIPLSLLRNVTFNAASLTLLILGAGIMTISLLISFFMTRLMGLSELEAGVTLSVMPLSSAFFSVITSLLLKRVGERWLIIAGMGCIALSMFLMNDLTAGSDRLDVIYRLAIAGAGMGFALAPTMNSAIGNVPKDKVGITSGIMNMTRSIGAVLGVAIIVTILNAAIGSEITAAKSDIIGIIRSDKVFSAAAQEELINAVNDIEVSSSSEVPQMESVIGLMQQRGAKVLAGVAPDKLEMTKAALQAQQDEVKKLWPERIQPELYSGLVSSFSDTFKYGSAGLLLGILFSFFIGTGRRQEQGTEIAMDNQEM</sequence>
<evidence type="ECO:0000313" key="10">
    <source>
        <dbReference type="Proteomes" id="UP000663452"/>
    </source>
</evidence>
<evidence type="ECO:0000256" key="5">
    <source>
        <dbReference type="ARBA" id="ARBA00022989"/>
    </source>
</evidence>
<dbReference type="SUPFAM" id="SSF103473">
    <property type="entry name" value="MFS general substrate transporter"/>
    <property type="match status" value="2"/>
</dbReference>
<evidence type="ECO:0000259" key="8">
    <source>
        <dbReference type="PROSITE" id="PS50850"/>
    </source>
</evidence>
<feature type="transmembrane region" description="Helical" evidence="7">
    <location>
        <begin position="82"/>
        <end position="104"/>
    </location>
</feature>
<dbReference type="Gene3D" id="1.20.1720.10">
    <property type="entry name" value="Multidrug resistance protein D"/>
    <property type="match status" value="1"/>
</dbReference>
<dbReference type="Gene3D" id="1.20.1250.20">
    <property type="entry name" value="MFS general substrate transporter like domains"/>
    <property type="match status" value="1"/>
</dbReference>
<gene>
    <name evidence="9" type="ORF">JRJ22_23650</name>
</gene>
<keyword evidence="2" id="KW-0813">Transport</keyword>
<dbReference type="PROSITE" id="PS00216">
    <property type="entry name" value="SUGAR_TRANSPORT_1"/>
    <property type="match status" value="1"/>
</dbReference>
<feature type="domain" description="Major facilitator superfamily (MFS) profile" evidence="8">
    <location>
        <begin position="1"/>
        <end position="442"/>
    </location>
</feature>
<feature type="transmembrane region" description="Helical" evidence="7">
    <location>
        <begin position="382"/>
        <end position="399"/>
    </location>
</feature>
<feature type="transmembrane region" description="Helical" evidence="7">
    <location>
        <begin position="247"/>
        <end position="269"/>
    </location>
</feature>
<evidence type="ECO:0000256" key="1">
    <source>
        <dbReference type="ARBA" id="ARBA00004651"/>
    </source>
</evidence>
<dbReference type="PANTHER" id="PTHR42718:SF46">
    <property type="entry name" value="BLR6921 PROTEIN"/>
    <property type="match status" value="1"/>
</dbReference>
<dbReference type="InterPro" id="IPR011701">
    <property type="entry name" value="MFS"/>
</dbReference>
<feature type="transmembrane region" description="Helical" evidence="7">
    <location>
        <begin position="57"/>
        <end position="76"/>
    </location>
</feature>
<evidence type="ECO:0000256" key="2">
    <source>
        <dbReference type="ARBA" id="ARBA00022448"/>
    </source>
</evidence>